<keyword evidence="10" id="KW-1185">Reference proteome</keyword>
<comment type="subcellular location">
    <subcellularLocation>
        <location evidence="1">Nucleus</location>
    </subcellularLocation>
</comment>
<dbReference type="SMART" id="SM00066">
    <property type="entry name" value="GAL4"/>
    <property type="match status" value="1"/>
</dbReference>
<dbReference type="PANTHER" id="PTHR31001:SF50">
    <property type="entry name" value="ZN(II)2CYS6 TRANSCRIPTION FACTOR (EUROFUNG)"/>
    <property type="match status" value="1"/>
</dbReference>
<dbReference type="GO" id="GO:0008270">
    <property type="term" value="F:zinc ion binding"/>
    <property type="evidence" value="ECO:0007669"/>
    <property type="project" value="InterPro"/>
</dbReference>
<feature type="domain" description="Zn(2)-C6 fungal-type" evidence="8">
    <location>
        <begin position="8"/>
        <end position="37"/>
    </location>
</feature>
<dbReference type="Pfam" id="PF00172">
    <property type="entry name" value="Zn_clus"/>
    <property type="match status" value="1"/>
</dbReference>
<evidence type="ECO:0000256" key="7">
    <source>
        <dbReference type="SAM" id="MobiDB-lite"/>
    </source>
</evidence>
<evidence type="ECO:0000256" key="4">
    <source>
        <dbReference type="ARBA" id="ARBA00023125"/>
    </source>
</evidence>
<dbReference type="OrthoDB" id="3989227at2759"/>
<dbReference type="PANTHER" id="PTHR31001">
    <property type="entry name" value="UNCHARACTERIZED TRANSCRIPTIONAL REGULATORY PROTEIN"/>
    <property type="match status" value="1"/>
</dbReference>
<dbReference type="InterPro" id="IPR050613">
    <property type="entry name" value="Sec_Metabolite_Reg"/>
</dbReference>
<keyword evidence="5" id="KW-0804">Transcription</keyword>
<keyword evidence="4" id="KW-0238">DNA-binding</keyword>
<dbReference type="GO" id="GO:0005634">
    <property type="term" value="C:nucleus"/>
    <property type="evidence" value="ECO:0007669"/>
    <property type="project" value="UniProtKB-SubCell"/>
</dbReference>
<feature type="compositionally biased region" description="Acidic residues" evidence="7">
    <location>
        <begin position="115"/>
        <end position="126"/>
    </location>
</feature>
<keyword evidence="6" id="KW-0539">Nucleus</keyword>
<dbReference type="CDD" id="cd00067">
    <property type="entry name" value="GAL4"/>
    <property type="match status" value="1"/>
</dbReference>
<dbReference type="InterPro" id="IPR036864">
    <property type="entry name" value="Zn2-C6_fun-type_DNA-bd_sf"/>
</dbReference>
<keyword evidence="2" id="KW-0479">Metal-binding</keyword>
<dbReference type="Gene3D" id="4.10.240.10">
    <property type="entry name" value="Zn(2)-C6 fungal-type DNA-binding domain"/>
    <property type="match status" value="1"/>
</dbReference>
<reference evidence="9 10" key="1">
    <citation type="submission" date="2019-04" db="EMBL/GenBank/DDBJ databases">
        <title>Friends and foes A comparative genomics study of 23 Aspergillus species from section Flavi.</title>
        <authorList>
            <consortium name="DOE Joint Genome Institute"/>
            <person name="Kjaerbolling I."/>
            <person name="Vesth T."/>
            <person name="Frisvad J.C."/>
            <person name="Nybo J.L."/>
            <person name="Theobald S."/>
            <person name="Kildgaard S."/>
            <person name="Isbrandt T."/>
            <person name="Kuo A."/>
            <person name="Sato A."/>
            <person name="Lyhne E.K."/>
            <person name="Kogle M.E."/>
            <person name="Wiebenga A."/>
            <person name="Kun R.S."/>
            <person name="Lubbers R.J."/>
            <person name="Makela M.R."/>
            <person name="Barry K."/>
            <person name="Chovatia M."/>
            <person name="Clum A."/>
            <person name="Daum C."/>
            <person name="Haridas S."/>
            <person name="He G."/>
            <person name="LaButti K."/>
            <person name="Lipzen A."/>
            <person name="Mondo S."/>
            <person name="Riley R."/>
            <person name="Salamov A."/>
            <person name="Simmons B.A."/>
            <person name="Magnuson J.K."/>
            <person name="Henrissat B."/>
            <person name="Mortensen U.H."/>
            <person name="Larsen T.O."/>
            <person name="Devries R.P."/>
            <person name="Grigoriev I.V."/>
            <person name="Machida M."/>
            <person name="Baker S.E."/>
            <person name="Andersen M.R."/>
        </authorList>
    </citation>
    <scope>NUCLEOTIDE SEQUENCE [LARGE SCALE GENOMIC DNA]</scope>
    <source>
        <strain evidence="9 10">IBT 18842</strain>
    </source>
</reference>
<proteinExistence type="predicted"/>
<protein>
    <recommendedName>
        <fullName evidence="8">Zn(2)-C6 fungal-type domain-containing protein</fullName>
    </recommendedName>
</protein>
<dbReference type="GO" id="GO:0000981">
    <property type="term" value="F:DNA-binding transcription factor activity, RNA polymerase II-specific"/>
    <property type="evidence" value="ECO:0007669"/>
    <property type="project" value="InterPro"/>
</dbReference>
<dbReference type="Proteomes" id="UP000325780">
    <property type="component" value="Unassembled WGS sequence"/>
</dbReference>
<keyword evidence="3" id="KW-0805">Transcription regulation</keyword>
<dbReference type="EMBL" id="ML742025">
    <property type="protein sequence ID" value="KAE8155073.1"/>
    <property type="molecule type" value="Genomic_DNA"/>
</dbReference>
<evidence type="ECO:0000259" key="8">
    <source>
        <dbReference type="PROSITE" id="PS50048"/>
    </source>
</evidence>
<dbReference type="PROSITE" id="PS50048">
    <property type="entry name" value="ZN2_CY6_FUNGAL_2"/>
    <property type="match status" value="1"/>
</dbReference>
<evidence type="ECO:0000313" key="10">
    <source>
        <dbReference type="Proteomes" id="UP000325780"/>
    </source>
</evidence>
<evidence type="ECO:0000256" key="2">
    <source>
        <dbReference type="ARBA" id="ARBA00022723"/>
    </source>
</evidence>
<evidence type="ECO:0000256" key="6">
    <source>
        <dbReference type="ARBA" id="ARBA00023242"/>
    </source>
</evidence>
<dbReference type="InterPro" id="IPR001138">
    <property type="entry name" value="Zn2Cys6_DnaBD"/>
</dbReference>
<evidence type="ECO:0000256" key="1">
    <source>
        <dbReference type="ARBA" id="ARBA00004123"/>
    </source>
</evidence>
<evidence type="ECO:0000313" key="9">
    <source>
        <dbReference type="EMBL" id="KAE8155073.1"/>
    </source>
</evidence>
<name>A0A5N6U8W9_ASPAV</name>
<organism evidence="9 10">
    <name type="scientific">Aspergillus avenaceus</name>
    <dbReference type="NCBI Taxonomy" id="36643"/>
    <lineage>
        <taxon>Eukaryota</taxon>
        <taxon>Fungi</taxon>
        <taxon>Dikarya</taxon>
        <taxon>Ascomycota</taxon>
        <taxon>Pezizomycotina</taxon>
        <taxon>Eurotiomycetes</taxon>
        <taxon>Eurotiomycetidae</taxon>
        <taxon>Eurotiales</taxon>
        <taxon>Aspergillaceae</taxon>
        <taxon>Aspergillus</taxon>
        <taxon>Aspergillus subgen. Circumdati</taxon>
    </lineage>
</organism>
<feature type="region of interest" description="Disordered" evidence="7">
    <location>
        <begin position="113"/>
        <end position="132"/>
    </location>
</feature>
<dbReference type="GO" id="GO:0003677">
    <property type="term" value="F:DNA binding"/>
    <property type="evidence" value="ECO:0007669"/>
    <property type="project" value="UniProtKB-KW"/>
</dbReference>
<sequence length="528" mass="59434">MSTLNPRSCRRCNQKKIRCIKTTPCSNCTKVEETCVFPAPGRIPRRRKRPLKAELVNRLSRLEQELNALGGGPSSHAESEESELLIQGRGQSQYVNHKALGSLVDQIKHLQGMVESEEERSEDNDFASEINTQSSNDTSFVYGYSSAAQSLCELYPNVADSLFLWQIYEERVAPVVMIPHRPTTATMIHKACNGPDPPDRASEAIMFAVYFAAVTSLKPSECELRLGEDRCSALQRHRFAAQQALARAEFLQTRDPLVLQAAVLFLTCLRHASTRSRTSYDTRLPLNINDTDISPDGSSMPEERRSFTTTTFCIARCEKIASYRCISKSASTRQDQSSAAHLRDLEQLHNRLQSQYLRLCDVSIPIQWITATIIRLAMSRVWLIANIPRLSSGEICSGSPEHERLFQTAIEVVEFAYLLEIDERTARWSWLFEAYPQWHAIAFVLAEVCTRSKSPETYRAWTVAEQAYLRWRSRDSQGKGTLLKAISQIAPLQGGLDMGTVRNVPVPQNTECGPSSSDLLNDVLSQRI</sequence>
<dbReference type="AlphaFoldDB" id="A0A5N6U8W9"/>
<evidence type="ECO:0000256" key="5">
    <source>
        <dbReference type="ARBA" id="ARBA00023163"/>
    </source>
</evidence>
<dbReference type="GO" id="GO:0009893">
    <property type="term" value="P:positive regulation of metabolic process"/>
    <property type="evidence" value="ECO:0007669"/>
    <property type="project" value="UniProtKB-ARBA"/>
</dbReference>
<accession>A0A5N6U8W9</accession>
<evidence type="ECO:0000256" key="3">
    <source>
        <dbReference type="ARBA" id="ARBA00023015"/>
    </source>
</evidence>
<dbReference type="SUPFAM" id="SSF57701">
    <property type="entry name" value="Zn2/Cys6 DNA-binding domain"/>
    <property type="match status" value="1"/>
</dbReference>
<gene>
    <name evidence="9" type="ORF">BDV25DRAFT_126220</name>
</gene>
<dbReference type="CDD" id="cd12148">
    <property type="entry name" value="fungal_TF_MHR"/>
    <property type="match status" value="1"/>
</dbReference>